<accession>A0A8R1ESI7</accession>
<keyword evidence="2" id="KW-1185">Reference proteome</keyword>
<sequence length="80" mass="9531">MFFWLNLHDDDDDGANKERTVDNTMTLAITIRSERKRREVESKFKTTLPKAYKRFTNFLIMFRNTTIHCCLSLPTQMLDV</sequence>
<evidence type="ECO:0000313" key="1">
    <source>
        <dbReference type="EnsemblMetazoa" id="CJA41202.1"/>
    </source>
</evidence>
<dbReference type="AlphaFoldDB" id="A0A8R1ESI7"/>
<dbReference type="Proteomes" id="UP000005237">
    <property type="component" value="Unassembled WGS sequence"/>
</dbReference>
<evidence type="ECO:0000313" key="2">
    <source>
        <dbReference type="Proteomes" id="UP000005237"/>
    </source>
</evidence>
<protein>
    <submittedName>
        <fullName evidence="1">Uncharacterized protein</fullName>
    </submittedName>
</protein>
<name>A0A8R1ESI7_CAEJA</name>
<dbReference type="EnsemblMetazoa" id="CJA41202.1">
    <property type="protein sequence ID" value="CJA41202.1"/>
    <property type="gene ID" value="WBGene00217050"/>
</dbReference>
<proteinExistence type="predicted"/>
<reference evidence="2" key="1">
    <citation type="submission" date="2010-08" db="EMBL/GenBank/DDBJ databases">
        <authorList>
            <consortium name="Caenorhabditis japonica Sequencing Consortium"/>
            <person name="Wilson R.K."/>
        </authorList>
    </citation>
    <scope>NUCLEOTIDE SEQUENCE [LARGE SCALE GENOMIC DNA]</scope>
    <source>
        <strain evidence="2">DF5081</strain>
    </source>
</reference>
<reference evidence="1" key="2">
    <citation type="submission" date="2022-06" db="UniProtKB">
        <authorList>
            <consortium name="EnsemblMetazoa"/>
        </authorList>
    </citation>
    <scope>IDENTIFICATION</scope>
    <source>
        <strain evidence="1">DF5081</strain>
    </source>
</reference>
<organism evidence="1 2">
    <name type="scientific">Caenorhabditis japonica</name>
    <dbReference type="NCBI Taxonomy" id="281687"/>
    <lineage>
        <taxon>Eukaryota</taxon>
        <taxon>Metazoa</taxon>
        <taxon>Ecdysozoa</taxon>
        <taxon>Nematoda</taxon>
        <taxon>Chromadorea</taxon>
        <taxon>Rhabditida</taxon>
        <taxon>Rhabditina</taxon>
        <taxon>Rhabditomorpha</taxon>
        <taxon>Rhabditoidea</taxon>
        <taxon>Rhabditidae</taxon>
        <taxon>Peloderinae</taxon>
        <taxon>Caenorhabditis</taxon>
    </lineage>
</organism>